<feature type="compositionally biased region" description="Low complexity" evidence="6">
    <location>
        <begin position="112"/>
        <end position="125"/>
    </location>
</feature>
<dbReference type="SMART" id="SM00393">
    <property type="entry name" value="R3H"/>
    <property type="match status" value="1"/>
</dbReference>
<proteinExistence type="inferred from homology"/>
<evidence type="ECO:0000313" key="8">
    <source>
        <dbReference type="EMBL" id="CAB4817092.1"/>
    </source>
</evidence>
<dbReference type="GO" id="GO:0071555">
    <property type="term" value="P:cell wall organization"/>
    <property type="evidence" value="ECO:0007669"/>
    <property type="project" value="UniProtKB-KW"/>
</dbReference>
<evidence type="ECO:0000256" key="3">
    <source>
        <dbReference type="ARBA" id="ARBA00022960"/>
    </source>
</evidence>
<evidence type="ECO:0000256" key="4">
    <source>
        <dbReference type="ARBA" id="ARBA00023186"/>
    </source>
</evidence>
<evidence type="ECO:0000259" key="7">
    <source>
        <dbReference type="PROSITE" id="PS51061"/>
    </source>
</evidence>
<dbReference type="PANTHER" id="PTHR35800:SF1">
    <property type="entry name" value="RNA-BINDING PROTEIN KHPB"/>
    <property type="match status" value="1"/>
</dbReference>
<dbReference type="InterPro" id="IPR039247">
    <property type="entry name" value="KhpB"/>
</dbReference>
<evidence type="ECO:0000313" key="10">
    <source>
        <dbReference type="EMBL" id="CAB5008320.1"/>
    </source>
</evidence>
<feature type="compositionally biased region" description="Basic and acidic residues" evidence="6">
    <location>
        <begin position="45"/>
        <end position="62"/>
    </location>
</feature>
<evidence type="ECO:0000256" key="5">
    <source>
        <dbReference type="ARBA" id="ARBA00023316"/>
    </source>
</evidence>
<dbReference type="Gene3D" id="3.30.300.20">
    <property type="match status" value="1"/>
</dbReference>
<feature type="region of interest" description="Disordered" evidence="6">
    <location>
        <begin position="39"/>
        <end position="136"/>
    </location>
</feature>
<dbReference type="EMBL" id="CAFBPM010000001">
    <property type="protein sequence ID" value="CAB5008320.1"/>
    <property type="molecule type" value="Genomic_DNA"/>
</dbReference>
<dbReference type="InterPro" id="IPR001374">
    <property type="entry name" value="R3H_dom"/>
</dbReference>
<dbReference type="InterPro" id="IPR034079">
    <property type="entry name" value="R3H_KhpB"/>
</dbReference>
<dbReference type="PROSITE" id="PS51061">
    <property type="entry name" value="R3H"/>
    <property type="match status" value="1"/>
</dbReference>
<name>A0A6J7DQD8_9ZZZZ</name>
<dbReference type="SUPFAM" id="SSF82708">
    <property type="entry name" value="R3H domain"/>
    <property type="match status" value="1"/>
</dbReference>
<dbReference type="EMBL" id="CAFABE010000004">
    <property type="protein sequence ID" value="CAB4817092.1"/>
    <property type="molecule type" value="Genomic_DNA"/>
</dbReference>
<dbReference type="InterPro" id="IPR038247">
    <property type="entry name" value="Jag_N_dom_sf"/>
</dbReference>
<dbReference type="CDD" id="cd02414">
    <property type="entry name" value="KH-II_Jag"/>
    <property type="match status" value="1"/>
</dbReference>
<dbReference type="SMART" id="SM01245">
    <property type="entry name" value="Jag_N"/>
    <property type="match status" value="1"/>
</dbReference>
<gene>
    <name evidence="8" type="ORF">UFOPK3164_00148</name>
    <name evidence="9" type="ORF">UFOPK3427_00921</name>
    <name evidence="10" type="ORF">UFOPK4112_00164</name>
</gene>
<keyword evidence="4" id="KW-0143">Chaperone</keyword>
<dbReference type="Gene3D" id="3.30.30.80">
    <property type="entry name" value="probable RNA-binding protein from clostridium symbiosum atcc 14940"/>
    <property type="match status" value="1"/>
</dbReference>
<dbReference type="CDD" id="cd02644">
    <property type="entry name" value="R3H_jag"/>
    <property type="match status" value="1"/>
</dbReference>
<dbReference type="InterPro" id="IPR038008">
    <property type="entry name" value="Jag_KH"/>
</dbReference>
<keyword evidence="2" id="KW-0694">RNA-binding</keyword>
<dbReference type="NCBIfam" id="NF041568">
    <property type="entry name" value="Jag_EloR"/>
    <property type="match status" value="1"/>
</dbReference>
<dbReference type="Pfam" id="PF14804">
    <property type="entry name" value="Jag_N"/>
    <property type="match status" value="1"/>
</dbReference>
<dbReference type="AlphaFoldDB" id="A0A6J7DQD8"/>
<dbReference type="Pfam" id="PF01424">
    <property type="entry name" value="R3H"/>
    <property type="match status" value="1"/>
</dbReference>
<dbReference type="InterPro" id="IPR015946">
    <property type="entry name" value="KH_dom-like_a/b"/>
</dbReference>
<protein>
    <submittedName>
        <fullName evidence="9">Unannotated protein</fullName>
    </submittedName>
</protein>
<dbReference type="PANTHER" id="PTHR35800">
    <property type="entry name" value="PROTEIN JAG"/>
    <property type="match status" value="1"/>
</dbReference>
<evidence type="ECO:0000256" key="6">
    <source>
        <dbReference type="SAM" id="MobiDB-lite"/>
    </source>
</evidence>
<evidence type="ECO:0000256" key="1">
    <source>
        <dbReference type="ARBA" id="ARBA00022490"/>
    </source>
</evidence>
<sequence>MEWVEITGKSVAEAKERAFEQLGVAESDAEVQIVDEPKAGLFGRVRGEARVRARVRPVEPRAKRPRGGRTSNKGRNEKGSGQRGERRPRSEGGESRGGGQGNRRGGSKDNKASGSAKSKDASAGGVSNESKENAMAEGVTLQEQAAVAKEFLEGLVTTMGLSATVEIRELSEDTVELAVDGDDLGMLVGPKGSTLAAVQDITRTVVQGRFSAKTDRILVDIARYRERRAAALTRFTQEVAADVIENAEERALEAMSPADRKVVHDAANDIDGIATRSEGEEPNRYVVLLPNAG</sequence>
<organism evidence="9">
    <name type="scientific">freshwater metagenome</name>
    <dbReference type="NCBI Taxonomy" id="449393"/>
    <lineage>
        <taxon>unclassified sequences</taxon>
        <taxon>metagenomes</taxon>
        <taxon>ecological metagenomes</taxon>
    </lineage>
</organism>
<evidence type="ECO:0000256" key="2">
    <source>
        <dbReference type="ARBA" id="ARBA00022884"/>
    </source>
</evidence>
<dbReference type="GO" id="GO:0003723">
    <property type="term" value="F:RNA binding"/>
    <property type="evidence" value="ECO:0007669"/>
    <property type="project" value="UniProtKB-KW"/>
</dbReference>
<keyword evidence="3" id="KW-0133">Cell shape</keyword>
<keyword evidence="1" id="KW-0963">Cytoplasm</keyword>
<reference evidence="9" key="1">
    <citation type="submission" date="2020-05" db="EMBL/GenBank/DDBJ databases">
        <authorList>
            <person name="Chiriac C."/>
            <person name="Salcher M."/>
            <person name="Ghai R."/>
            <person name="Kavagutti S V."/>
        </authorList>
    </citation>
    <scope>NUCLEOTIDE SEQUENCE</scope>
</reference>
<dbReference type="Gene3D" id="3.30.1370.50">
    <property type="entry name" value="R3H-like domain"/>
    <property type="match status" value="1"/>
</dbReference>
<accession>A0A6J7DQD8</accession>
<dbReference type="HAMAP" id="MF_00867">
    <property type="entry name" value="KhpB"/>
    <property type="match status" value="1"/>
</dbReference>
<feature type="compositionally biased region" description="Basic and acidic residues" evidence="6">
    <location>
        <begin position="74"/>
        <end position="94"/>
    </location>
</feature>
<dbReference type="InterPro" id="IPR032782">
    <property type="entry name" value="KhpB_N"/>
</dbReference>
<dbReference type="GO" id="GO:0008360">
    <property type="term" value="P:regulation of cell shape"/>
    <property type="evidence" value="ECO:0007669"/>
    <property type="project" value="UniProtKB-KW"/>
</dbReference>
<feature type="compositionally biased region" description="Gly residues" evidence="6">
    <location>
        <begin position="95"/>
        <end position="104"/>
    </location>
</feature>
<dbReference type="InterPro" id="IPR036867">
    <property type="entry name" value="R3H_dom_sf"/>
</dbReference>
<keyword evidence="5" id="KW-0961">Cell wall biogenesis/degradation</keyword>
<dbReference type="EMBL" id="CAFBLT010000001">
    <property type="protein sequence ID" value="CAB4872861.1"/>
    <property type="molecule type" value="Genomic_DNA"/>
</dbReference>
<evidence type="ECO:0000313" key="9">
    <source>
        <dbReference type="EMBL" id="CAB4872861.1"/>
    </source>
</evidence>
<feature type="domain" description="R3H" evidence="7">
    <location>
        <begin position="226"/>
        <end position="292"/>
    </location>
</feature>